<dbReference type="PANTHER" id="PTHR43156">
    <property type="entry name" value="STAGE II SPORULATION PROTEIN E-RELATED"/>
    <property type="match status" value="1"/>
</dbReference>
<dbReference type="PROSITE" id="PS51746">
    <property type="entry name" value="PPM_2"/>
    <property type="match status" value="1"/>
</dbReference>
<keyword evidence="3" id="KW-0472">Membrane</keyword>
<feature type="coiled-coil region" evidence="2">
    <location>
        <begin position="110"/>
        <end position="140"/>
    </location>
</feature>
<dbReference type="EMBL" id="DSRU01000322">
    <property type="protein sequence ID" value="HFN00461.1"/>
    <property type="molecule type" value="Genomic_DNA"/>
</dbReference>
<dbReference type="GO" id="GO:0016791">
    <property type="term" value="F:phosphatase activity"/>
    <property type="evidence" value="ECO:0007669"/>
    <property type="project" value="TreeGrafter"/>
</dbReference>
<dbReference type="Pfam" id="PF07228">
    <property type="entry name" value="SpoIIE"/>
    <property type="match status" value="1"/>
</dbReference>
<feature type="domain" description="PPM-type phosphatase" evidence="4">
    <location>
        <begin position="164"/>
        <end position="387"/>
    </location>
</feature>
<evidence type="ECO:0000256" key="2">
    <source>
        <dbReference type="SAM" id="Coils"/>
    </source>
</evidence>
<gene>
    <name evidence="5" type="ORF">ENR64_22475</name>
</gene>
<dbReference type="SMART" id="SM00331">
    <property type="entry name" value="PP2C_SIG"/>
    <property type="match status" value="1"/>
</dbReference>
<reference evidence="5" key="1">
    <citation type="journal article" date="2020" name="mSystems">
        <title>Genome- and Community-Level Interaction Insights into Carbon Utilization and Element Cycling Functions of Hydrothermarchaeota in Hydrothermal Sediment.</title>
        <authorList>
            <person name="Zhou Z."/>
            <person name="Liu Y."/>
            <person name="Xu W."/>
            <person name="Pan J."/>
            <person name="Luo Z.H."/>
            <person name="Li M."/>
        </authorList>
    </citation>
    <scope>NUCLEOTIDE SEQUENCE [LARGE SCALE GENOMIC DNA]</scope>
    <source>
        <strain evidence="5">SpSt-418</strain>
    </source>
</reference>
<sequence length="422" mass="46962">MFLSLFQVLSTVAMKIETQLFLLLSTVALIAFALGKYNPLAASVSMIGLVILSFAIARSFAKTLTRPLQDLIQWNNELSQHNAEEAAALACSTVLAKRTLQRQDKIGELARAFQHRESELQRSVERLKQTTATKERLESELQIGRDIQMNMLTIKPSGFSKHKDLEIFATLKPAREVGGDFYDFYFRRENLSYLFEENRFCFCVGDASGKGVPAALFMAVVKTLLRSQAYTDLSPAKILTHVNEVISADNPTCMFVTLFFGVLNLADGELVFTNAGHNPPYIRRQNGLVEQLNQRHGAALGIIEGLTYKEGKTTLAHGDILITYTDGVTEAMDRENNLFSDERFFDLLKTCKYDSAEEVIHLTVQAIAGFQGEAEQSDDLTMLAIQFLKQPIAPAESGDLAINNEALSSLREQWDKTPKGSA</sequence>
<comment type="caution">
    <text evidence="5">The sequence shown here is derived from an EMBL/GenBank/DDBJ whole genome shotgun (WGS) entry which is preliminary data.</text>
</comment>
<protein>
    <recommendedName>
        <fullName evidence="4">PPM-type phosphatase domain-containing protein</fullName>
    </recommendedName>
</protein>
<evidence type="ECO:0000313" key="5">
    <source>
        <dbReference type="EMBL" id="HFN00461.1"/>
    </source>
</evidence>
<keyword evidence="1" id="KW-0378">Hydrolase</keyword>
<dbReference type="PANTHER" id="PTHR43156:SF2">
    <property type="entry name" value="STAGE II SPORULATION PROTEIN E"/>
    <property type="match status" value="1"/>
</dbReference>
<dbReference type="SUPFAM" id="SSF81606">
    <property type="entry name" value="PP2C-like"/>
    <property type="match status" value="1"/>
</dbReference>
<proteinExistence type="predicted"/>
<dbReference type="InterPro" id="IPR001932">
    <property type="entry name" value="PPM-type_phosphatase-like_dom"/>
</dbReference>
<organism evidence="5">
    <name type="scientific">Oscillatoriales cyanobacterium SpSt-418</name>
    <dbReference type="NCBI Taxonomy" id="2282169"/>
    <lineage>
        <taxon>Bacteria</taxon>
        <taxon>Bacillati</taxon>
        <taxon>Cyanobacteriota</taxon>
        <taxon>Cyanophyceae</taxon>
        <taxon>Oscillatoriophycideae</taxon>
        <taxon>Oscillatoriales</taxon>
    </lineage>
</organism>
<evidence type="ECO:0000256" key="3">
    <source>
        <dbReference type="SAM" id="Phobius"/>
    </source>
</evidence>
<evidence type="ECO:0000256" key="1">
    <source>
        <dbReference type="ARBA" id="ARBA00022801"/>
    </source>
</evidence>
<feature type="transmembrane region" description="Helical" evidence="3">
    <location>
        <begin position="40"/>
        <end position="61"/>
    </location>
</feature>
<keyword evidence="3" id="KW-1133">Transmembrane helix</keyword>
<evidence type="ECO:0000259" key="4">
    <source>
        <dbReference type="PROSITE" id="PS51746"/>
    </source>
</evidence>
<dbReference type="AlphaFoldDB" id="A0A7C3PKR2"/>
<accession>A0A7C3PKR2</accession>
<dbReference type="Gene3D" id="3.60.40.10">
    <property type="entry name" value="PPM-type phosphatase domain"/>
    <property type="match status" value="1"/>
</dbReference>
<name>A0A7C3PKR2_9CYAN</name>
<dbReference type="Gene3D" id="6.10.340.10">
    <property type="match status" value="1"/>
</dbReference>
<keyword evidence="2" id="KW-0175">Coiled coil</keyword>
<keyword evidence="3" id="KW-0812">Transmembrane</keyword>
<dbReference type="InterPro" id="IPR052016">
    <property type="entry name" value="Bact_Sigma-Reg"/>
</dbReference>
<feature type="transmembrane region" description="Helical" evidence="3">
    <location>
        <begin position="12"/>
        <end position="34"/>
    </location>
</feature>
<dbReference type="InterPro" id="IPR036457">
    <property type="entry name" value="PPM-type-like_dom_sf"/>
</dbReference>